<gene>
    <name evidence="4" type="ORF">PFICI_08120</name>
</gene>
<feature type="region of interest" description="Disordered" evidence="2">
    <location>
        <begin position="1"/>
        <end position="40"/>
    </location>
</feature>
<name>W3X5Z0_PESFW</name>
<evidence type="ECO:0000313" key="5">
    <source>
        <dbReference type="Proteomes" id="UP000030651"/>
    </source>
</evidence>
<feature type="compositionally biased region" description="Polar residues" evidence="2">
    <location>
        <begin position="1"/>
        <end position="12"/>
    </location>
</feature>
<evidence type="ECO:0000259" key="3">
    <source>
        <dbReference type="PROSITE" id="PS50048"/>
    </source>
</evidence>
<dbReference type="Pfam" id="PF00172">
    <property type="entry name" value="Zn_clus"/>
    <property type="match status" value="1"/>
</dbReference>
<dbReference type="STRING" id="1229662.W3X5Z0"/>
<dbReference type="CDD" id="cd00067">
    <property type="entry name" value="GAL4"/>
    <property type="match status" value="1"/>
</dbReference>
<dbReference type="InterPro" id="IPR052973">
    <property type="entry name" value="Fungal_sec-metab_reg_TF"/>
</dbReference>
<dbReference type="GO" id="GO:0000981">
    <property type="term" value="F:DNA-binding transcription factor activity, RNA polymerase II-specific"/>
    <property type="evidence" value="ECO:0007669"/>
    <property type="project" value="InterPro"/>
</dbReference>
<dbReference type="OMA" id="ESWQYID"/>
<dbReference type="PROSITE" id="PS50048">
    <property type="entry name" value="ZN2_CY6_FUNGAL_2"/>
    <property type="match status" value="1"/>
</dbReference>
<dbReference type="eggNOG" id="ENOG502SFBR">
    <property type="taxonomic scope" value="Eukaryota"/>
</dbReference>
<organism evidence="4 5">
    <name type="scientific">Pestalotiopsis fici (strain W106-1 / CGMCC3.15140)</name>
    <dbReference type="NCBI Taxonomy" id="1229662"/>
    <lineage>
        <taxon>Eukaryota</taxon>
        <taxon>Fungi</taxon>
        <taxon>Dikarya</taxon>
        <taxon>Ascomycota</taxon>
        <taxon>Pezizomycotina</taxon>
        <taxon>Sordariomycetes</taxon>
        <taxon>Xylariomycetidae</taxon>
        <taxon>Amphisphaeriales</taxon>
        <taxon>Sporocadaceae</taxon>
        <taxon>Pestalotiopsis</taxon>
    </lineage>
</organism>
<evidence type="ECO:0000256" key="1">
    <source>
        <dbReference type="ARBA" id="ARBA00023242"/>
    </source>
</evidence>
<dbReference type="GO" id="GO:0008270">
    <property type="term" value="F:zinc ion binding"/>
    <property type="evidence" value="ECO:0007669"/>
    <property type="project" value="InterPro"/>
</dbReference>
<evidence type="ECO:0000313" key="4">
    <source>
        <dbReference type="EMBL" id="ETS80591.1"/>
    </source>
</evidence>
<dbReference type="InterPro" id="IPR036864">
    <property type="entry name" value="Zn2-C6_fun-type_DNA-bd_sf"/>
</dbReference>
<feature type="region of interest" description="Disordered" evidence="2">
    <location>
        <begin position="196"/>
        <end position="252"/>
    </location>
</feature>
<dbReference type="KEGG" id="pfy:PFICI_08120"/>
<dbReference type="RefSeq" id="XP_007834892.1">
    <property type="nucleotide sequence ID" value="XM_007836701.1"/>
</dbReference>
<dbReference type="OrthoDB" id="4226666at2759"/>
<feature type="compositionally biased region" description="Low complexity" evidence="2">
    <location>
        <begin position="196"/>
        <end position="230"/>
    </location>
</feature>
<dbReference type="SUPFAM" id="SSF57701">
    <property type="entry name" value="Zn2/Cys6 DNA-binding domain"/>
    <property type="match status" value="1"/>
</dbReference>
<keyword evidence="5" id="KW-1185">Reference proteome</keyword>
<dbReference type="PANTHER" id="PTHR35392">
    <property type="entry name" value="ZN(II)2CYS6 TRANSCRIPTION FACTOR (EUROFUNG)-RELATED-RELATED"/>
    <property type="match status" value="1"/>
</dbReference>
<dbReference type="HOGENOM" id="CLU_011833_0_0_1"/>
<dbReference type="Proteomes" id="UP000030651">
    <property type="component" value="Unassembled WGS sequence"/>
</dbReference>
<accession>W3X5Z0</accession>
<protein>
    <recommendedName>
        <fullName evidence="3">Zn(2)-C6 fungal-type domain-containing protein</fullName>
    </recommendedName>
</protein>
<dbReference type="GeneID" id="19273133"/>
<proteinExistence type="predicted"/>
<dbReference type="InParanoid" id="W3X5Z0"/>
<dbReference type="EMBL" id="KI912113">
    <property type="protein sequence ID" value="ETS80591.1"/>
    <property type="molecule type" value="Genomic_DNA"/>
</dbReference>
<dbReference type="InterPro" id="IPR001138">
    <property type="entry name" value="Zn2Cys6_DnaBD"/>
</dbReference>
<feature type="domain" description="Zn(2)-C6 fungal-type" evidence="3">
    <location>
        <begin position="309"/>
        <end position="341"/>
    </location>
</feature>
<keyword evidence="1" id="KW-0539">Nucleus</keyword>
<sequence>MTSVTSASPSAQSHRRTESNEDSDSWQHVSSNPASVFFPSPGSGAGSMGSWMMAGYPNNIERSPQGMSPLHLDTDSKNTYSGSFPGSSENVLLATADDLLDSLTHDIERNQQFVPNQDFMYSGAFDANVDLPPYYDSLQNEIDFSNASSLDGLDFSAQPTDLGIPQDYLHGPNVSPWTATNVRSQELTFENTTFAASDASQASPGSSSHHSPRHSPISPPAAVAEKAAAAPPKPSLRKLQGKSKVEKKKAAEPASSKFLIMTPMLINAASGKPNPYECFEAMRMTHKGRKGPLANDTKENALHVRRLGACFCCHARKVKCDKERPCKNCSKLTAAVPQIMCWQFQDFLPVLFPDFIRGHFKKDQMAAFVAENIESFTVGGVESPCEVELFSGTRFDSTLKVRAKFFTAKTREALQHWHMNDGLNQLDLQSRSSAPIGIELDNATYRDELRKRTRDYIQKITLEPQYAEQVTDSCRHTTLPWRVLKIVQRFGQRSDSPMVKKALSIYAMHYVLTRHLCITPASIHALQHTNLMPRNVPWLTPRVLNRQIKSLLDEHLLKEMQALFEGFARSLKPKTRGEWAPCLAAFLVLCLFMETVEAAADTFVVAQNQVDGLGGSTAARPSPEYQRDFALRICREVENMPFKQFAYQFHQIYQTHTKDISTKAFNPLVDDSFVEQGDLDMPASEMVASLKELLQGDSYYELDFLVADPILPNEGTHTFPRDASLNYTGRLLARFLLSFLDDRYLFDGRY</sequence>
<reference evidence="5" key="1">
    <citation type="journal article" date="2015" name="BMC Genomics">
        <title>Genomic and transcriptomic analysis of the endophytic fungus Pestalotiopsis fici reveals its lifestyle and high potential for synthesis of natural products.</title>
        <authorList>
            <person name="Wang X."/>
            <person name="Zhang X."/>
            <person name="Liu L."/>
            <person name="Xiang M."/>
            <person name="Wang W."/>
            <person name="Sun X."/>
            <person name="Che Y."/>
            <person name="Guo L."/>
            <person name="Liu G."/>
            <person name="Guo L."/>
            <person name="Wang C."/>
            <person name="Yin W.B."/>
            <person name="Stadler M."/>
            <person name="Zhang X."/>
            <person name="Liu X."/>
        </authorList>
    </citation>
    <scope>NUCLEOTIDE SEQUENCE [LARGE SCALE GENOMIC DNA]</scope>
    <source>
        <strain evidence="5">W106-1 / CGMCC3.15140</strain>
    </source>
</reference>
<dbReference type="AlphaFoldDB" id="W3X5Z0"/>
<feature type="compositionally biased region" description="Basic residues" evidence="2">
    <location>
        <begin position="235"/>
        <end position="247"/>
    </location>
</feature>
<dbReference type="PANTHER" id="PTHR35392:SF5">
    <property type="entry name" value="ZN(2)-C6 FUNGAL-TYPE DOMAIN-CONTAINING PROTEIN"/>
    <property type="match status" value="1"/>
</dbReference>
<evidence type="ECO:0000256" key="2">
    <source>
        <dbReference type="SAM" id="MobiDB-lite"/>
    </source>
</evidence>